<evidence type="ECO:0000256" key="2">
    <source>
        <dbReference type="SAM" id="SignalP"/>
    </source>
</evidence>
<sequence length="89" mass="10131">MWMFAFPFLRIVLRLVTAFASPSFSAIRPSNILYARAPISSRLWNILTASSLGRKFFRCLSTHQAPNLSRRCPSTRDSSRNPPLDTTSR</sequence>
<dbReference type="Proteomes" id="UP001215598">
    <property type="component" value="Unassembled WGS sequence"/>
</dbReference>
<feature type="region of interest" description="Disordered" evidence="1">
    <location>
        <begin position="66"/>
        <end position="89"/>
    </location>
</feature>
<name>A0AAD7NNM7_9AGAR</name>
<keyword evidence="2" id="KW-0732">Signal</keyword>
<comment type="caution">
    <text evidence="3">The sequence shown here is derived from an EMBL/GenBank/DDBJ whole genome shotgun (WGS) entry which is preliminary data.</text>
</comment>
<evidence type="ECO:0008006" key="5">
    <source>
        <dbReference type="Google" id="ProtNLM"/>
    </source>
</evidence>
<gene>
    <name evidence="3" type="ORF">B0H16DRAFT_1519540</name>
</gene>
<evidence type="ECO:0000313" key="4">
    <source>
        <dbReference type="Proteomes" id="UP001215598"/>
    </source>
</evidence>
<keyword evidence="4" id="KW-1185">Reference proteome</keyword>
<feature type="signal peptide" evidence="2">
    <location>
        <begin position="1"/>
        <end position="18"/>
    </location>
</feature>
<dbReference type="EMBL" id="JARKIB010000020">
    <property type="protein sequence ID" value="KAJ7768359.1"/>
    <property type="molecule type" value="Genomic_DNA"/>
</dbReference>
<feature type="chain" id="PRO_5042171558" description="Secreted protein" evidence="2">
    <location>
        <begin position="19"/>
        <end position="89"/>
    </location>
</feature>
<evidence type="ECO:0000313" key="3">
    <source>
        <dbReference type="EMBL" id="KAJ7768359.1"/>
    </source>
</evidence>
<dbReference type="AlphaFoldDB" id="A0AAD7NNM7"/>
<organism evidence="3 4">
    <name type="scientific">Mycena metata</name>
    <dbReference type="NCBI Taxonomy" id="1033252"/>
    <lineage>
        <taxon>Eukaryota</taxon>
        <taxon>Fungi</taxon>
        <taxon>Dikarya</taxon>
        <taxon>Basidiomycota</taxon>
        <taxon>Agaricomycotina</taxon>
        <taxon>Agaricomycetes</taxon>
        <taxon>Agaricomycetidae</taxon>
        <taxon>Agaricales</taxon>
        <taxon>Marasmiineae</taxon>
        <taxon>Mycenaceae</taxon>
        <taxon>Mycena</taxon>
    </lineage>
</organism>
<reference evidence="3" key="1">
    <citation type="submission" date="2023-03" db="EMBL/GenBank/DDBJ databases">
        <title>Massive genome expansion in bonnet fungi (Mycena s.s.) driven by repeated elements and novel gene families across ecological guilds.</title>
        <authorList>
            <consortium name="Lawrence Berkeley National Laboratory"/>
            <person name="Harder C.B."/>
            <person name="Miyauchi S."/>
            <person name="Viragh M."/>
            <person name="Kuo A."/>
            <person name="Thoen E."/>
            <person name="Andreopoulos B."/>
            <person name="Lu D."/>
            <person name="Skrede I."/>
            <person name="Drula E."/>
            <person name="Henrissat B."/>
            <person name="Morin E."/>
            <person name="Kohler A."/>
            <person name="Barry K."/>
            <person name="LaButti K."/>
            <person name="Morin E."/>
            <person name="Salamov A."/>
            <person name="Lipzen A."/>
            <person name="Mereny Z."/>
            <person name="Hegedus B."/>
            <person name="Baldrian P."/>
            <person name="Stursova M."/>
            <person name="Weitz H."/>
            <person name="Taylor A."/>
            <person name="Grigoriev I.V."/>
            <person name="Nagy L.G."/>
            <person name="Martin F."/>
            <person name="Kauserud H."/>
        </authorList>
    </citation>
    <scope>NUCLEOTIDE SEQUENCE</scope>
    <source>
        <strain evidence="3">CBHHK182m</strain>
    </source>
</reference>
<proteinExistence type="predicted"/>
<accession>A0AAD7NNM7</accession>
<evidence type="ECO:0000256" key="1">
    <source>
        <dbReference type="SAM" id="MobiDB-lite"/>
    </source>
</evidence>
<feature type="compositionally biased region" description="Polar residues" evidence="1">
    <location>
        <begin position="80"/>
        <end position="89"/>
    </location>
</feature>
<protein>
    <recommendedName>
        <fullName evidence="5">Secreted protein</fullName>
    </recommendedName>
</protein>